<dbReference type="Pfam" id="PF13711">
    <property type="entry name" value="DUF4160"/>
    <property type="match status" value="1"/>
</dbReference>
<evidence type="ECO:0000313" key="2">
    <source>
        <dbReference type="Proteomes" id="UP001145145"/>
    </source>
</evidence>
<comment type="caution">
    <text evidence="1">The sequence shown here is derived from an EMBL/GenBank/DDBJ whole genome shotgun (WGS) entry which is preliminary data.</text>
</comment>
<dbReference type="AlphaFoldDB" id="A0A9W6C783"/>
<protein>
    <recommendedName>
        <fullName evidence="3">DUF4160 domain-containing protein</fullName>
    </recommendedName>
</protein>
<evidence type="ECO:0000313" key="1">
    <source>
        <dbReference type="EMBL" id="GLG05599.1"/>
    </source>
</evidence>
<dbReference type="Proteomes" id="UP001145145">
    <property type="component" value="Unassembled WGS sequence"/>
</dbReference>
<dbReference type="InterPro" id="IPR025427">
    <property type="entry name" value="DUF4160"/>
</dbReference>
<accession>A0A9W6C783</accession>
<name>A0A9W6C783_9FIRM</name>
<dbReference type="EMBL" id="BSBO01000032">
    <property type="protein sequence ID" value="GLG05599.1"/>
    <property type="molecule type" value="Genomic_DNA"/>
</dbReference>
<organism evidence="1 2">
    <name type="scientific">Sellimonas catena</name>
    <dbReference type="NCBI Taxonomy" id="2994035"/>
    <lineage>
        <taxon>Bacteria</taxon>
        <taxon>Bacillati</taxon>
        <taxon>Bacillota</taxon>
        <taxon>Clostridia</taxon>
        <taxon>Lachnospirales</taxon>
        <taxon>Lachnospiraceae</taxon>
        <taxon>Sellimonas</taxon>
    </lineage>
</organism>
<gene>
    <name evidence="1" type="ORF">Selli1_27730</name>
</gene>
<keyword evidence="2" id="KW-1185">Reference proteome</keyword>
<proteinExistence type="predicted"/>
<dbReference type="RefSeq" id="WP_087168387.1">
    <property type="nucleotide sequence ID" value="NZ_BSBO01000032.1"/>
</dbReference>
<reference evidence="1 2" key="1">
    <citation type="journal article" date="2023" name="Int. J. Syst. Evol. Microbiol.">
        <title>Sellimonas catena sp. nov., isolated from human faeces.</title>
        <authorList>
            <person name="Hisatomi A."/>
            <person name="Ohkuma M."/>
            <person name="Sakamoto M."/>
        </authorList>
    </citation>
    <scope>NUCLEOTIDE SEQUENCE [LARGE SCALE GENOMIC DNA]</scope>
    <source>
        <strain evidence="1 2">12EGH17</strain>
    </source>
</reference>
<sequence length="92" mass="10774">MPQIFRIGSYLVYFWSNENDPLEPVHVHISEGRASANATKIWITSTGKALVCNNNSKIPQKELRRMIRIIEANSDLILDKWYTQFGEIRYYL</sequence>
<evidence type="ECO:0008006" key="3">
    <source>
        <dbReference type="Google" id="ProtNLM"/>
    </source>
</evidence>